<name>N1PPA2_DOTSN</name>
<gene>
    <name evidence="3" type="ORF">DOTSEDRAFT_71059</name>
</gene>
<dbReference type="AlphaFoldDB" id="N1PPA2"/>
<feature type="coiled-coil region" evidence="1">
    <location>
        <begin position="177"/>
        <end position="259"/>
    </location>
</feature>
<dbReference type="Proteomes" id="UP000016933">
    <property type="component" value="Unassembled WGS sequence"/>
</dbReference>
<reference evidence="3 4" key="2">
    <citation type="journal article" date="2012" name="PLoS Pathog.">
        <title>Diverse lifestyles and strategies of plant pathogenesis encoded in the genomes of eighteen Dothideomycetes fungi.</title>
        <authorList>
            <person name="Ohm R.A."/>
            <person name="Feau N."/>
            <person name="Henrissat B."/>
            <person name="Schoch C.L."/>
            <person name="Horwitz B.A."/>
            <person name="Barry K.W."/>
            <person name="Condon B.J."/>
            <person name="Copeland A.C."/>
            <person name="Dhillon B."/>
            <person name="Glaser F."/>
            <person name="Hesse C.N."/>
            <person name="Kosti I."/>
            <person name="LaButti K."/>
            <person name="Lindquist E.A."/>
            <person name="Lucas S."/>
            <person name="Salamov A.A."/>
            <person name="Bradshaw R.E."/>
            <person name="Ciuffetti L."/>
            <person name="Hamelin R.C."/>
            <person name="Kema G.H.J."/>
            <person name="Lawrence C."/>
            <person name="Scott J.A."/>
            <person name="Spatafora J.W."/>
            <person name="Turgeon B.G."/>
            <person name="de Wit P.J.G.M."/>
            <person name="Zhong S."/>
            <person name="Goodwin S.B."/>
            <person name="Grigoriev I.V."/>
        </authorList>
    </citation>
    <scope>NUCLEOTIDE SEQUENCE [LARGE SCALE GENOMIC DNA]</scope>
    <source>
        <strain evidence="4">NZE10 / CBS 128990</strain>
    </source>
</reference>
<accession>N1PPA2</accession>
<keyword evidence="1" id="KW-0175">Coiled coil</keyword>
<evidence type="ECO:0000256" key="1">
    <source>
        <dbReference type="SAM" id="Coils"/>
    </source>
</evidence>
<evidence type="ECO:0000313" key="4">
    <source>
        <dbReference type="Proteomes" id="UP000016933"/>
    </source>
</evidence>
<dbReference type="EMBL" id="KB446538">
    <property type="protein sequence ID" value="EME45217.1"/>
    <property type="molecule type" value="Genomic_DNA"/>
</dbReference>
<keyword evidence="4" id="KW-1185">Reference proteome</keyword>
<sequence length="273" mass="30673">MVKYGAASFSLKKKEDDPYARPPRIIPAVTRPSALSGAASHSRGGPRESDGVSYQRERYKRPKLDDSAGELGFSDDDDMTGTNSARYARPRPLQTECGTANKASGLGDSSSDDEFPVRRPAVSLQQAERLFDPKEVPPNMGYIERNTYKQKLETRAIDHIRSQEDVARLAKEVAEANVKLGEQVRENERQAKEIARQVKELNNLRTDLEATQEVAREADTANAKVQELEDRVNEHLVEIEQLRGEKFEVQTKVVKMEQELEKATTGQWWNSGS</sequence>
<proteinExistence type="predicted"/>
<organism evidence="3 4">
    <name type="scientific">Dothistroma septosporum (strain NZE10 / CBS 128990)</name>
    <name type="common">Red band needle blight fungus</name>
    <name type="synonym">Mycosphaerella pini</name>
    <dbReference type="NCBI Taxonomy" id="675120"/>
    <lineage>
        <taxon>Eukaryota</taxon>
        <taxon>Fungi</taxon>
        <taxon>Dikarya</taxon>
        <taxon>Ascomycota</taxon>
        <taxon>Pezizomycotina</taxon>
        <taxon>Dothideomycetes</taxon>
        <taxon>Dothideomycetidae</taxon>
        <taxon>Mycosphaerellales</taxon>
        <taxon>Mycosphaerellaceae</taxon>
        <taxon>Dothistroma</taxon>
    </lineage>
</organism>
<reference evidence="4" key="1">
    <citation type="journal article" date="2012" name="PLoS Genet.">
        <title>The genomes of the fungal plant pathogens Cladosporium fulvum and Dothistroma septosporum reveal adaptation to different hosts and lifestyles but also signatures of common ancestry.</title>
        <authorList>
            <person name="de Wit P.J.G.M."/>
            <person name="van der Burgt A."/>
            <person name="Oekmen B."/>
            <person name="Stergiopoulos I."/>
            <person name="Abd-Elsalam K.A."/>
            <person name="Aerts A.L."/>
            <person name="Bahkali A.H."/>
            <person name="Beenen H.G."/>
            <person name="Chettri P."/>
            <person name="Cox M.P."/>
            <person name="Datema E."/>
            <person name="de Vries R.P."/>
            <person name="Dhillon B."/>
            <person name="Ganley A.R."/>
            <person name="Griffiths S.A."/>
            <person name="Guo Y."/>
            <person name="Hamelin R.C."/>
            <person name="Henrissat B."/>
            <person name="Kabir M.S."/>
            <person name="Jashni M.K."/>
            <person name="Kema G."/>
            <person name="Klaubauf S."/>
            <person name="Lapidus A."/>
            <person name="Levasseur A."/>
            <person name="Lindquist E."/>
            <person name="Mehrabi R."/>
            <person name="Ohm R.A."/>
            <person name="Owen T.J."/>
            <person name="Salamov A."/>
            <person name="Schwelm A."/>
            <person name="Schijlen E."/>
            <person name="Sun H."/>
            <person name="van den Burg H.A."/>
            <person name="van Ham R.C.H.J."/>
            <person name="Zhang S."/>
            <person name="Goodwin S.B."/>
            <person name="Grigoriev I.V."/>
            <person name="Collemare J."/>
            <person name="Bradshaw R.E."/>
        </authorList>
    </citation>
    <scope>NUCLEOTIDE SEQUENCE [LARGE SCALE GENOMIC DNA]</scope>
    <source>
        <strain evidence="4">NZE10 / CBS 128990</strain>
    </source>
</reference>
<protein>
    <submittedName>
        <fullName evidence="3">Uncharacterized protein</fullName>
    </submittedName>
</protein>
<dbReference type="HOGENOM" id="CLU_1019510_0_0_1"/>
<evidence type="ECO:0000256" key="2">
    <source>
        <dbReference type="SAM" id="MobiDB-lite"/>
    </source>
</evidence>
<feature type="region of interest" description="Disordered" evidence="2">
    <location>
        <begin position="1"/>
        <end position="116"/>
    </location>
</feature>
<evidence type="ECO:0000313" key="3">
    <source>
        <dbReference type="EMBL" id="EME45217.1"/>
    </source>
</evidence>